<evidence type="ECO:0000313" key="2">
    <source>
        <dbReference type="Proteomes" id="UP000609849"/>
    </source>
</evidence>
<proteinExistence type="predicted"/>
<dbReference type="EMBL" id="JACRWE010000011">
    <property type="protein sequence ID" value="MBC5998152.1"/>
    <property type="molecule type" value="Genomic_DNA"/>
</dbReference>
<accession>A0ABR7JTP2</accession>
<comment type="caution">
    <text evidence="1">The sequence shown here is derived from an EMBL/GenBank/DDBJ whole genome shotgun (WGS) entry which is preliminary data.</text>
</comment>
<name>A0ABR7JTP2_9FIRM</name>
<protein>
    <recommendedName>
        <fullName evidence="3">HTH araC/xylS-type domain-containing protein</fullName>
    </recommendedName>
</protein>
<gene>
    <name evidence="1" type="ORF">H8923_15440</name>
</gene>
<evidence type="ECO:0000313" key="1">
    <source>
        <dbReference type="EMBL" id="MBC5998152.1"/>
    </source>
</evidence>
<organism evidence="1 2">
    <name type="scientific">Romboutsia faecis</name>
    <dbReference type="NCBI Taxonomy" id="2764597"/>
    <lineage>
        <taxon>Bacteria</taxon>
        <taxon>Bacillati</taxon>
        <taxon>Bacillota</taxon>
        <taxon>Clostridia</taxon>
        <taxon>Peptostreptococcales</taxon>
        <taxon>Peptostreptococcaceae</taxon>
        <taxon>Romboutsia</taxon>
    </lineage>
</organism>
<dbReference type="Proteomes" id="UP000609849">
    <property type="component" value="Unassembled WGS sequence"/>
</dbReference>
<keyword evidence="2" id="KW-1185">Reference proteome</keyword>
<reference evidence="1 2" key="1">
    <citation type="submission" date="2020-08" db="EMBL/GenBank/DDBJ databases">
        <authorList>
            <person name="Liu C."/>
            <person name="Sun Q."/>
        </authorList>
    </citation>
    <scope>NUCLEOTIDE SEQUENCE [LARGE SCALE GENOMIC DNA]</scope>
    <source>
        <strain evidence="1 2">NSJ-18</strain>
    </source>
</reference>
<evidence type="ECO:0008006" key="3">
    <source>
        <dbReference type="Google" id="ProtNLM"/>
    </source>
</evidence>
<dbReference type="RefSeq" id="WP_153972762.1">
    <property type="nucleotide sequence ID" value="NZ_JACRWE010000011.1"/>
</dbReference>
<sequence length="49" mass="5490">MIQIAMLIAEIILMILKEGLSVESATSKVSKSSGIDYKSLYNRIPNKYK</sequence>